<reference evidence="1" key="1">
    <citation type="submission" date="2024-07" db="EMBL/GenBank/DDBJ databases">
        <authorList>
            <person name="Bringhurst R.M."/>
            <person name="Homer T.E."/>
        </authorList>
    </citation>
    <scope>NUCLEOTIDE SEQUENCE</scope>
</reference>
<evidence type="ECO:0000313" key="1">
    <source>
        <dbReference type="EMBL" id="XDJ14695.1"/>
    </source>
</evidence>
<proteinExistence type="predicted"/>
<accession>A0AB39CCZ0</accession>
<dbReference type="EMBL" id="PQ015378">
    <property type="protein sequence ID" value="XDJ14695.1"/>
    <property type="molecule type" value="Genomic_DNA"/>
</dbReference>
<name>A0AB39CCZ0_9VIRU</name>
<organism evidence="1">
    <name type="scientific">Pseudomonas phage RVTF4</name>
    <dbReference type="NCBI Taxonomy" id="3236931"/>
    <lineage>
        <taxon>Viruses</taxon>
    </lineage>
</organism>
<sequence>METAGLKLVKRHSRWFSGESPVVVRMTGNMFFIKTSGPVQASVRLSQYEEYVITFDGATGVISNVKHYCSQAGWSEPEEISIPLDNGFLQMIHVIKDVVHEV</sequence>
<protein>
    <submittedName>
        <fullName evidence="1">Uncharacterized protein</fullName>
    </submittedName>
</protein>